<gene>
    <name evidence="10" type="ORF">HYN69_17710</name>
</gene>
<dbReference type="InterPro" id="IPR053927">
    <property type="entry name" value="FlgK_helical"/>
</dbReference>
<protein>
    <recommendedName>
        <fullName evidence="4">Flagellar hook-associated protein 1</fullName>
    </recommendedName>
</protein>
<proteinExistence type="inferred from homology"/>
<dbReference type="GO" id="GO:0009425">
    <property type="term" value="C:bacterial-type flagellum basal body"/>
    <property type="evidence" value="ECO:0007669"/>
    <property type="project" value="UniProtKB-SubCell"/>
</dbReference>
<dbReference type="InterPro" id="IPR019776">
    <property type="entry name" value="Flagellar_basal_body_rod_CS"/>
</dbReference>
<keyword evidence="11" id="KW-1185">Reference proteome</keyword>
<dbReference type="InterPro" id="IPR010930">
    <property type="entry name" value="Flg_bb/hook_C_dom"/>
</dbReference>
<dbReference type="PANTHER" id="PTHR30033:SF1">
    <property type="entry name" value="FLAGELLAR HOOK-ASSOCIATED PROTEIN 1"/>
    <property type="match status" value="1"/>
</dbReference>
<evidence type="ECO:0000313" key="10">
    <source>
        <dbReference type="EMBL" id="AWB50098.1"/>
    </source>
</evidence>
<dbReference type="SUPFAM" id="SSF64518">
    <property type="entry name" value="Phase 1 flagellin"/>
    <property type="match status" value="1"/>
</dbReference>
<reference evidence="10 11" key="1">
    <citation type="submission" date="2018-04" db="EMBL/GenBank/DDBJ databases">
        <title>Genome sequencing of Gemmobacter.</title>
        <authorList>
            <person name="Yi H."/>
            <person name="Baek M.-G."/>
        </authorList>
    </citation>
    <scope>NUCLEOTIDE SEQUENCE [LARGE SCALE GENOMIC DNA]</scope>
    <source>
        <strain evidence="10 11">HYN0069</strain>
    </source>
</reference>
<dbReference type="GO" id="GO:0044780">
    <property type="term" value="P:bacterial-type flagellum assembly"/>
    <property type="evidence" value="ECO:0007669"/>
    <property type="project" value="InterPro"/>
</dbReference>
<keyword evidence="6" id="KW-0975">Bacterial flagellum</keyword>
<feature type="domain" description="Flagellar hook-associated protein FlgK helical" evidence="9">
    <location>
        <begin position="90"/>
        <end position="311"/>
    </location>
</feature>
<dbReference type="OrthoDB" id="7181295at2"/>
<evidence type="ECO:0000256" key="5">
    <source>
        <dbReference type="ARBA" id="ARBA00022525"/>
    </source>
</evidence>
<dbReference type="Pfam" id="PF22638">
    <property type="entry name" value="FlgK_D1"/>
    <property type="match status" value="1"/>
</dbReference>
<comment type="similarity">
    <text evidence="3">Belongs to the flagella basal body rod proteins family.</text>
</comment>
<comment type="subcellular location">
    <subcellularLocation>
        <location evidence="1">Bacterial flagellum basal body</location>
    </subcellularLocation>
    <subcellularLocation>
        <location evidence="2">Secreted</location>
    </subcellularLocation>
</comment>
<dbReference type="Pfam" id="PF00460">
    <property type="entry name" value="Flg_bb_rod"/>
    <property type="match status" value="1"/>
</dbReference>
<dbReference type="PANTHER" id="PTHR30033">
    <property type="entry name" value="FLAGELLAR HOOK-ASSOCIATED PROTEIN 1"/>
    <property type="match status" value="1"/>
</dbReference>
<evidence type="ECO:0000259" key="7">
    <source>
        <dbReference type="Pfam" id="PF00460"/>
    </source>
</evidence>
<evidence type="ECO:0000256" key="4">
    <source>
        <dbReference type="ARBA" id="ARBA00016244"/>
    </source>
</evidence>
<feature type="domain" description="Flagellar basal body rod protein N-terminal" evidence="7">
    <location>
        <begin position="9"/>
        <end position="36"/>
    </location>
</feature>
<evidence type="ECO:0000259" key="8">
    <source>
        <dbReference type="Pfam" id="PF06429"/>
    </source>
</evidence>
<evidence type="ECO:0000256" key="6">
    <source>
        <dbReference type="ARBA" id="ARBA00023143"/>
    </source>
</evidence>
<dbReference type="NCBIfam" id="TIGR02492">
    <property type="entry name" value="flgK_ends"/>
    <property type="match status" value="1"/>
</dbReference>
<dbReference type="Pfam" id="PF06429">
    <property type="entry name" value="Flg_bbr_C"/>
    <property type="match status" value="1"/>
</dbReference>
<evidence type="ECO:0000259" key="9">
    <source>
        <dbReference type="Pfam" id="PF22638"/>
    </source>
</evidence>
<dbReference type="GO" id="GO:0005576">
    <property type="term" value="C:extracellular region"/>
    <property type="evidence" value="ECO:0007669"/>
    <property type="project" value="UniProtKB-SubCell"/>
</dbReference>
<keyword evidence="5" id="KW-0964">Secreted</keyword>
<dbReference type="AlphaFoldDB" id="A0A2S0UQK1"/>
<dbReference type="EMBL" id="CP028918">
    <property type="protein sequence ID" value="AWB50098.1"/>
    <property type="molecule type" value="Genomic_DNA"/>
</dbReference>
<evidence type="ECO:0000256" key="1">
    <source>
        <dbReference type="ARBA" id="ARBA00004117"/>
    </source>
</evidence>
<organism evidence="10 11">
    <name type="scientific">Paragemmobacter aquarius</name>
    <dbReference type="NCBI Taxonomy" id="2169400"/>
    <lineage>
        <taxon>Bacteria</taxon>
        <taxon>Pseudomonadati</taxon>
        <taxon>Pseudomonadota</taxon>
        <taxon>Alphaproteobacteria</taxon>
        <taxon>Rhodobacterales</taxon>
        <taxon>Paracoccaceae</taxon>
        <taxon>Paragemmobacter</taxon>
    </lineage>
</organism>
<dbReference type="GO" id="GO:0005198">
    <property type="term" value="F:structural molecule activity"/>
    <property type="evidence" value="ECO:0007669"/>
    <property type="project" value="InterPro"/>
</dbReference>
<dbReference type="PROSITE" id="PS00588">
    <property type="entry name" value="FLAGELLA_BB_ROD"/>
    <property type="match status" value="1"/>
</dbReference>
<keyword evidence="10" id="KW-0969">Cilium</keyword>
<sequence length="484" mass="49232">MSVSAALSSALSGLTASARRAEVISSNVANAATPGYVRREVVLGARMVGDQGQGVATGGLRRDQDSFLLNDRRRAGADAGGRNLLADAMKRIEAAVGTPEDATSVTAHIAGVEKALIAATADPASESRLAAVADALGGLTRHMARATAVIQLQRSDADARIAEQVGVLNTNLGKVQELNAQILAYGNSGRETAALMDQRQVLIDGIAAIVPVREQLRTDGMVALYTPNGAALLEGAAAKVGFDATGVITADMTQASGALSGLTVNGRAVLTAATGPLSGGTLGALLRLRDETAPQAQAQLDAVARDLVERLADPALDATRAQGAAGLLTDGGAPFDPADEVGLAGRLRLNAAADPDQGGALWRLRDGLGAATPGPQGKTALLDGWRLALASARQPASGGFMAGARSAVSLAGDALSRIATARVDADSEAGYATAFAAALEKLEADGGVDTDRELQDLMQVEQAYAANARVVKVVDDMLQQLLGL</sequence>
<accession>A0A2S0UQK1</accession>
<evidence type="ECO:0000256" key="3">
    <source>
        <dbReference type="ARBA" id="ARBA00009677"/>
    </source>
</evidence>
<name>A0A2S0UQK1_9RHOB</name>
<keyword evidence="10" id="KW-0966">Cell projection</keyword>
<dbReference type="RefSeq" id="WP_108436910.1">
    <property type="nucleotide sequence ID" value="NZ_CP028918.1"/>
</dbReference>
<keyword evidence="10" id="KW-0282">Flagellum</keyword>
<dbReference type="InterPro" id="IPR001444">
    <property type="entry name" value="Flag_bb_rod_N"/>
</dbReference>
<evidence type="ECO:0000256" key="2">
    <source>
        <dbReference type="ARBA" id="ARBA00004613"/>
    </source>
</evidence>
<dbReference type="GO" id="GO:0009424">
    <property type="term" value="C:bacterial-type flagellum hook"/>
    <property type="evidence" value="ECO:0007669"/>
    <property type="project" value="InterPro"/>
</dbReference>
<dbReference type="InterPro" id="IPR002371">
    <property type="entry name" value="FlgK"/>
</dbReference>
<feature type="domain" description="Flagellar basal-body/hook protein C-terminal" evidence="8">
    <location>
        <begin position="447"/>
        <end position="483"/>
    </location>
</feature>
<dbReference type="KEGG" id="geh:HYN69_17710"/>
<dbReference type="Proteomes" id="UP000244496">
    <property type="component" value="Chromosome"/>
</dbReference>
<evidence type="ECO:0000313" key="11">
    <source>
        <dbReference type="Proteomes" id="UP000244496"/>
    </source>
</evidence>